<feature type="region of interest" description="Disordered" evidence="1">
    <location>
        <begin position="1"/>
        <end position="25"/>
    </location>
</feature>
<evidence type="ECO:0000313" key="4">
    <source>
        <dbReference type="EMBL" id="NRF67165.1"/>
    </source>
</evidence>
<sequence>MPSHRRGAADSGAEASPSSGPRVLKKYPNRRLYDTRTSSYITLVDVKRMVLDGEHFEVRDAKTSDDLTRSILLQIILEEETGGVPMFSTQMLAQIIRFYGHAMQGLMGSYLEKNLQAFVDVQTRFSDQTKGLYDPKTFTPETWAQFMTGQAPLMQGLMGTYLEQSKTLFEQMQEQMKSFPGLPGFPGVGKR</sequence>
<feature type="domain" description="PHA accumulation regulator DNA-binding N-terminal" evidence="3">
    <location>
        <begin position="23"/>
        <end position="82"/>
    </location>
</feature>
<evidence type="ECO:0000256" key="1">
    <source>
        <dbReference type="SAM" id="MobiDB-lite"/>
    </source>
</evidence>
<dbReference type="EMBL" id="JABRWJ010000003">
    <property type="protein sequence ID" value="NRF67165.1"/>
    <property type="molecule type" value="Genomic_DNA"/>
</dbReference>
<evidence type="ECO:0000259" key="3">
    <source>
        <dbReference type="Pfam" id="PF07879"/>
    </source>
</evidence>
<dbReference type="Pfam" id="PF05233">
    <property type="entry name" value="PHB_acc"/>
    <property type="match status" value="2"/>
</dbReference>
<dbReference type="RefSeq" id="WP_173122301.1">
    <property type="nucleotide sequence ID" value="NZ_JABRWJ010000003.1"/>
</dbReference>
<accession>A0ABX2EEZ1</accession>
<dbReference type="Pfam" id="PF07879">
    <property type="entry name" value="PHB_acc_N"/>
    <property type="match status" value="1"/>
</dbReference>
<feature type="domain" description="PHB accumulation regulatory" evidence="2">
    <location>
        <begin position="138"/>
        <end position="176"/>
    </location>
</feature>
<organism evidence="4 5">
    <name type="scientific">Pseudaquabacterium terrae</name>
    <dbReference type="NCBI Taxonomy" id="2732868"/>
    <lineage>
        <taxon>Bacteria</taxon>
        <taxon>Pseudomonadati</taxon>
        <taxon>Pseudomonadota</taxon>
        <taxon>Betaproteobacteria</taxon>
        <taxon>Burkholderiales</taxon>
        <taxon>Sphaerotilaceae</taxon>
        <taxon>Pseudaquabacterium</taxon>
    </lineage>
</organism>
<proteinExistence type="predicted"/>
<dbReference type="InterPro" id="IPR010134">
    <property type="entry name" value="PHA_reg_PhaR"/>
</dbReference>
<dbReference type="Proteomes" id="UP000737171">
    <property type="component" value="Unassembled WGS sequence"/>
</dbReference>
<feature type="domain" description="PHB accumulation regulatory" evidence="2">
    <location>
        <begin position="87"/>
        <end position="125"/>
    </location>
</feature>
<evidence type="ECO:0000259" key="2">
    <source>
        <dbReference type="Pfam" id="PF05233"/>
    </source>
</evidence>
<dbReference type="InterPro" id="IPR007897">
    <property type="entry name" value="PHB_accumulat"/>
</dbReference>
<reference evidence="4 5" key="1">
    <citation type="submission" date="2020-05" db="EMBL/GenBank/DDBJ databases">
        <title>Aquincola sp. isolate from soil.</title>
        <authorList>
            <person name="Han J."/>
            <person name="Kim D.-U."/>
        </authorList>
    </citation>
    <scope>NUCLEOTIDE SEQUENCE [LARGE SCALE GENOMIC DNA]</scope>
    <source>
        <strain evidence="4 5">S2</strain>
    </source>
</reference>
<gene>
    <name evidence="4" type="primary">phaR</name>
    <name evidence="4" type="ORF">HLB44_09240</name>
</gene>
<dbReference type="NCBIfam" id="TIGR01848">
    <property type="entry name" value="PHA_reg_PhaR"/>
    <property type="match status" value="1"/>
</dbReference>
<name>A0ABX2EEZ1_9BURK</name>
<evidence type="ECO:0000313" key="5">
    <source>
        <dbReference type="Proteomes" id="UP000737171"/>
    </source>
</evidence>
<dbReference type="InterPro" id="IPR012909">
    <property type="entry name" value="PHA_DNA-bd_N"/>
</dbReference>
<protein>
    <submittedName>
        <fullName evidence="4">Polyhydroxyalkanoate synthesis repressor PhaR</fullName>
    </submittedName>
</protein>
<keyword evidence="5" id="KW-1185">Reference proteome</keyword>
<comment type="caution">
    <text evidence="4">The sequence shown here is derived from an EMBL/GenBank/DDBJ whole genome shotgun (WGS) entry which is preliminary data.</text>
</comment>